<evidence type="ECO:0000313" key="3">
    <source>
        <dbReference type="Proteomes" id="UP000031668"/>
    </source>
</evidence>
<comment type="caution">
    <text evidence="2">The sequence shown here is derived from an EMBL/GenBank/DDBJ whole genome shotgun (WGS) entry which is preliminary data.</text>
</comment>
<feature type="domain" description="Glycoside hydrolase family 13 N-terminal" evidence="1">
    <location>
        <begin position="76"/>
        <end position="132"/>
    </location>
</feature>
<dbReference type="EMBL" id="JWZT01003741">
    <property type="protein sequence ID" value="KII65666.1"/>
    <property type="molecule type" value="Genomic_DNA"/>
</dbReference>
<dbReference type="GO" id="GO:0005978">
    <property type="term" value="P:glycogen biosynthetic process"/>
    <property type="evidence" value="ECO:0007669"/>
    <property type="project" value="TreeGrafter"/>
</dbReference>
<dbReference type="AlphaFoldDB" id="A0A0C2MEX6"/>
<dbReference type="PANTHER" id="PTHR43651:SF3">
    <property type="entry name" value="1,4-ALPHA-GLUCAN-BRANCHING ENZYME"/>
    <property type="match status" value="1"/>
</dbReference>
<dbReference type="InterPro" id="IPR004193">
    <property type="entry name" value="Glyco_hydro_13_N"/>
</dbReference>
<keyword evidence="3" id="KW-1185">Reference proteome</keyword>
<dbReference type="PANTHER" id="PTHR43651">
    <property type="entry name" value="1,4-ALPHA-GLUCAN-BRANCHING ENZYME"/>
    <property type="match status" value="1"/>
</dbReference>
<dbReference type="GO" id="GO:0004553">
    <property type="term" value="F:hydrolase activity, hydrolyzing O-glycosyl compounds"/>
    <property type="evidence" value="ECO:0007669"/>
    <property type="project" value="InterPro"/>
</dbReference>
<evidence type="ECO:0000313" key="2">
    <source>
        <dbReference type="EMBL" id="KII65666.1"/>
    </source>
</evidence>
<dbReference type="GO" id="GO:0003844">
    <property type="term" value="F:1,4-alpha-glucan branching enzyme activity"/>
    <property type="evidence" value="ECO:0007669"/>
    <property type="project" value="TreeGrafter"/>
</dbReference>
<dbReference type="Gene3D" id="2.60.40.10">
    <property type="entry name" value="Immunoglobulins"/>
    <property type="match status" value="1"/>
</dbReference>
<gene>
    <name evidence="2" type="ORF">RF11_16075</name>
</gene>
<reference evidence="2 3" key="1">
    <citation type="journal article" date="2014" name="Genome Biol. Evol.">
        <title>The genome of the myxosporean Thelohanellus kitauei shows adaptations to nutrient acquisition within its fish host.</title>
        <authorList>
            <person name="Yang Y."/>
            <person name="Xiong J."/>
            <person name="Zhou Z."/>
            <person name="Huo F."/>
            <person name="Miao W."/>
            <person name="Ran C."/>
            <person name="Liu Y."/>
            <person name="Zhang J."/>
            <person name="Feng J."/>
            <person name="Wang M."/>
            <person name="Wang M."/>
            <person name="Wang L."/>
            <person name="Yao B."/>
        </authorList>
    </citation>
    <scope>NUCLEOTIDE SEQUENCE [LARGE SCALE GENOMIC DNA]</scope>
    <source>
        <strain evidence="2">Wuqing</strain>
    </source>
</reference>
<dbReference type="SUPFAM" id="SSF51445">
    <property type="entry name" value="(Trans)glycosidases"/>
    <property type="match status" value="1"/>
</dbReference>
<accession>A0A0C2MEX6</accession>
<protein>
    <submittedName>
        <fullName evidence="2">1,4-alpha-glucan-branching enzyme</fullName>
    </submittedName>
</protein>
<dbReference type="Gene3D" id="3.20.20.80">
    <property type="entry name" value="Glycosidases"/>
    <property type="match status" value="1"/>
</dbReference>
<dbReference type="Pfam" id="PF02922">
    <property type="entry name" value="CBM_48"/>
    <property type="match status" value="1"/>
</dbReference>
<dbReference type="InterPro" id="IPR017853">
    <property type="entry name" value="GH"/>
</dbReference>
<sequence>MSDTSGIPQFSKLIEIDPYLKDFQSDFEYQQFQDSLNEIETSEEGGLDKFSQSYHNFGLNVDHDNLVISVLRNLIDNWNPDEFMFEKEDYGKWSLKIPPTFENKPRIEHMTRYKLCIETQNGDRLYRLSPWAKYTIQNKETHLFEAYLWRPKTTYQWKYDWLLVNEPREESLRIYEAHVGISSEGYQVASYSHFKEKVIPHILYLGYNTIQLMAIMEHAYYASFGYQVTSFFAVSRLFSINLVGMEHPTNLKI</sequence>
<dbReference type="Proteomes" id="UP000031668">
    <property type="component" value="Unassembled WGS sequence"/>
</dbReference>
<proteinExistence type="predicted"/>
<dbReference type="InterPro" id="IPR013783">
    <property type="entry name" value="Ig-like_fold"/>
</dbReference>
<evidence type="ECO:0000259" key="1">
    <source>
        <dbReference type="Pfam" id="PF02922"/>
    </source>
</evidence>
<dbReference type="OrthoDB" id="196493at2759"/>
<dbReference type="GO" id="GO:0005737">
    <property type="term" value="C:cytoplasm"/>
    <property type="evidence" value="ECO:0007669"/>
    <property type="project" value="TreeGrafter"/>
</dbReference>
<organism evidence="2 3">
    <name type="scientific">Thelohanellus kitauei</name>
    <name type="common">Myxosporean</name>
    <dbReference type="NCBI Taxonomy" id="669202"/>
    <lineage>
        <taxon>Eukaryota</taxon>
        <taxon>Metazoa</taxon>
        <taxon>Cnidaria</taxon>
        <taxon>Myxozoa</taxon>
        <taxon>Myxosporea</taxon>
        <taxon>Bivalvulida</taxon>
        <taxon>Platysporina</taxon>
        <taxon>Myxobolidae</taxon>
        <taxon>Thelohanellus</taxon>
    </lineage>
</organism>
<name>A0A0C2MEX6_THEKT</name>